<dbReference type="PROSITE" id="PS51257">
    <property type="entry name" value="PROKAR_LIPOPROTEIN"/>
    <property type="match status" value="1"/>
</dbReference>
<protein>
    <submittedName>
        <fullName evidence="2">Uncharacterized protein</fullName>
    </submittedName>
</protein>
<evidence type="ECO:0000313" key="3">
    <source>
        <dbReference type="Proteomes" id="UP001595690"/>
    </source>
</evidence>
<keyword evidence="1" id="KW-0732">Signal</keyword>
<feature type="chain" id="PRO_5045534442" evidence="1">
    <location>
        <begin position="25"/>
        <end position="188"/>
    </location>
</feature>
<reference evidence="3" key="1">
    <citation type="journal article" date="2019" name="Int. J. Syst. Evol. Microbiol.">
        <title>The Global Catalogue of Microorganisms (GCM) 10K type strain sequencing project: providing services to taxonomists for standard genome sequencing and annotation.</title>
        <authorList>
            <consortium name="The Broad Institute Genomics Platform"/>
            <consortium name="The Broad Institute Genome Sequencing Center for Infectious Disease"/>
            <person name="Wu L."/>
            <person name="Ma J."/>
        </authorList>
    </citation>
    <scope>NUCLEOTIDE SEQUENCE [LARGE SCALE GENOMIC DNA]</scope>
    <source>
        <strain evidence="3">CGMCC 4.7405</strain>
    </source>
</reference>
<dbReference type="Proteomes" id="UP001595690">
    <property type="component" value="Unassembled WGS sequence"/>
</dbReference>
<accession>A0ABV8CAS6</accession>
<gene>
    <name evidence="2" type="ORF">ACFOWZ_47630</name>
</gene>
<comment type="caution">
    <text evidence="2">The sequence shown here is derived from an EMBL/GenBank/DDBJ whole genome shotgun (WGS) entry which is preliminary data.</text>
</comment>
<evidence type="ECO:0000256" key="1">
    <source>
        <dbReference type="SAM" id="SignalP"/>
    </source>
</evidence>
<name>A0ABV8CAS6_9PSEU</name>
<dbReference type="EMBL" id="JBHRZI010000057">
    <property type="protein sequence ID" value="MFC3899184.1"/>
    <property type="molecule type" value="Genomic_DNA"/>
</dbReference>
<keyword evidence="3" id="KW-1185">Reference proteome</keyword>
<proteinExistence type="predicted"/>
<evidence type="ECO:0000313" key="2">
    <source>
        <dbReference type="EMBL" id="MFC3899184.1"/>
    </source>
</evidence>
<dbReference type="RefSeq" id="WP_382381251.1">
    <property type="nucleotide sequence ID" value="NZ_JBHRZI010000057.1"/>
</dbReference>
<feature type="signal peptide" evidence="1">
    <location>
        <begin position="1"/>
        <end position="24"/>
    </location>
</feature>
<organism evidence="2 3">
    <name type="scientific">Lentzea rhizosphaerae</name>
    <dbReference type="NCBI Taxonomy" id="2041025"/>
    <lineage>
        <taxon>Bacteria</taxon>
        <taxon>Bacillati</taxon>
        <taxon>Actinomycetota</taxon>
        <taxon>Actinomycetes</taxon>
        <taxon>Pseudonocardiales</taxon>
        <taxon>Pseudonocardiaceae</taxon>
        <taxon>Lentzea</taxon>
    </lineage>
</organism>
<sequence>MKRSIVLITIAAALGLAACTSTPAPEPDDNATSTPQAAVVTEVVTHTVTNPPPPPPAKPVIDSFGYGSLKLGLTLQQALDTKLIGPNIYGSPGCTLHEILGTDRRIWISPDIGVSTISFNADMTADGAGIGASEAKVKAEYTNLAPSGPTYPARAEADGNPKARFVFRFSEGKAYESYLELKEQRCHN</sequence>